<gene>
    <name evidence="1" type="ORF">JOF56_009289</name>
</gene>
<evidence type="ECO:0000313" key="1">
    <source>
        <dbReference type="EMBL" id="MBP2328904.1"/>
    </source>
</evidence>
<comment type="caution">
    <text evidence="1">The sequence shown here is derived from an EMBL/GenBank/DDBJ whole genome shotgun (WGS) entry which is preliminary data.</text>
</comment>
<accession>A0ABS4TWX4</accession>
<dbReference type="SUPFAM" id="SSF51905">
    <property type="entry name" value="FAD/NAD(P)-binding domain"/>
    <property type="match status" value="1"/>
</dbReference>
<proteinExistence type="predicted"/>
<name>A0ABS4TWX4_9PSEU</name>
<dbReference type="EMBL" id="JAGINW010000001">
    <property type="protein sequence ID" value="MBP2328904.1"/>
    <property type="molecule type" value="Genomic_DNA"/>
</dbReference>
<reference evidence="1 2" key="1">
    <citation type="submission" date="2021-03" db="EMBL/GenBank/DDBJ databases">
        <title>Sequencing the genomes of 1000 actinobacteria strains.</title>
        <authorList>
            <person name="Klenk H.-P."/>
        </authorList>
    </citation>
    <scope>NUCLEOTIDE SEQUENCE [LARGE SCALE GENOMIC DNA]</scope>
    <source>
        <strain evidence="1 2">DSM 46670</strain>
    </source>
</reference>
<dbReference type="InterPro" id="IPR036188">
    <property type="entry name" value="FAD/NAD-bd_sf"/>
</dbReference>
<dbReference type="RefSeq" id="WP_245381310.1">
    <property type="nucleotide sequence ID" value="NZ_JAGINW010000001.1"/>
</dbReference>
<protein>
    <submittedName>
        <fullName evidence="1">Uncharacterized protein</fullName>
    </submittedName>
</protein>
<keyword evidence="2" id="KW-1185">Reference proteome</keyword>
<dbReference type="Proteomes" id="UP001519332">
    <property type="component" value="Unassembled WGS sequence"/>
</dbReference>
<organism evidence="1 2">
    <name type="scientific">Kibdelosporangium banguiense</name>
    <dbReference type="NCBI Taxonomy" id="1365924"/>
    <lineage>
        <taxon>Bacteria</taxon>
        <taxon>Bacillati</taxon>
        <taxon>Actinomycetota</taxon>
        <taxon>Actinomycetes</taxon>
        <taxon>Pseudonocardiales</taxon>
        <taxon>Pseudonocardiaceae</taxon>
        <taxon>Kibdelosporangium</taxon>
    </lineage>
</organism>
<sequence length="195" mass="20729">MSESSCCQFAGIFCAVPTARIAAMSALRAAPKAVFDLAKGLVTRFGRRGHGGGEPAVLNVREQVAGGRVFADAVGAECGSQGFDVGRARERADRFAAQVVDRACGRAGNAHRVLAAAMGVTFQARTPAIRLESLADAVRVHTGGGRITARHVVADRTVPVLQRLWRRDLMNLLPHRPKPDGEIARFWAASRGSST</sequence>
<evidence type="ECO:0000313" key="2">
    <source>
        <dbReference type="Proteomes" id="UP001519332"/>
    </source>
</evidence>